<evidence type="ECO:0000313" key="2">
    <source>
        <dbReference type="EMBL" id="TCP20562.1"/>
    </source>
</evidence>
<gene>
    <name evidence="2" type="ORF">EV674_101217</name>
</gene>
<feature type="transmembrane region" description="Helical" evidence="1">
    <location>
        <begin position="29"/>
        <end position="47"/>
    </location>
</feature>
<dbReference type="AlphaFoldDB" id="A0A4R2NH78"/>
<dbReference type="Proteomes" id="UP000295182">
    <property type="component" value="Unassembled WGS sequence"/>
</dbReference>
<sequence length="120" mass="13051">MSDLFKRLPGFQQTPAGQERQILRALPKIWLVGSALLCLPALAARWWQAAESAQTLAAPLSTLEIYAISLLVLHWTVVFTVAIGAFIVMVMKGPAYVADAYPMQGMDRPDVPLPPGPNPP</sequence>
<evidence type="ECO:0000256" key="1">
    <source>
        <dbReference type="SAM" id="Phobius"/>
    </source>
</evidence>
<keyword evidence="1" id="KW-1133">Transmembrane helix</keyword>
<feature type="transmembrane region" description="Helical" evidence="1">
    <location>
        <begin position="67"/>
        <end position="91"/>
    </location>
</feature>
<evidence type="ECO:0000313" key="3">
    <source>
        <dbReference type="Proteomes" id="UP000295182"/>
    </source>
</evidence>
<reference evidence="2 3" key="1">
    <citation type="submission" date="2019-03" db="EMBL/GenBank/DDBJ databases">
        <title>Genomic Encyclopedia of Type Strains, Phase IV (KMG-IV): sequencing the most valuable type-strain genomes for metagenomic binning, comparative biology and taxonomic classification.</title>
        <authorList>
            <person name="Goeker M."/>
        </authorList>
    </citation>
    <scope>NUCLEOTIDE SEQUENCE [LARGE SCALE GENOMIC DNA]</scope>
    <source>
        <strain evidence="2 3">DSM 1837</strain>
    </source>
</reference>
<protein>
    <submittedName>
        <fullName evidence="2">Uncharacterized protein</fullName>
    </submittedName>
</protein>
<proteinExistence type="predicted"/>
<accession>A0A4R2NH78</accession>
<keyword evidence="1" id="KW-0812">Transmembrane</keyword>
<dbReference type="OrthoDB" id="8537001at2"/>
<name>A0A4R2NH78_9BURK</name>
<keyword evidence="3" id="KW-1185">Reference proteome</keyword>
<dbReference type="RefSeq" id="WP_119013608.1">
    <property type="nucleotide sequence ID" value="NZ_QXNC01000019.1"/>
</dbReference>
<dbReference type="EMBL" id="SLXH01000001">
    <property type="protein sequence ID" value="TCP20562.1"/>
    <property type="molecule type" value="Genomic_DNA"/>
</dbReference>
<organism evidence="2 3">
    <name type="scientific">Simplicispira metamorpha</name>
    <dbReference type="NCBI Taxonomy" id="80881"/>
    <lineage>
        <taxon>Bacteria</taxon>
        <taxon>Pseudomonadati</taxon>
        <taxon>Pseudomonadota</taxon>
        <taxon>Betaproteobacteria</taxon>
        <taxon>Burkholderiales</taxon>
        <taxon>Comamonadaceae</taxon>
        <taxon>Simplicispira</taxon>
    </lineage>
</organism>
<keyword evidence="1" id="KW-0472">Membrane</keyword>
<comment type="caution">
    <text evidence="2">The sequence shown here is derived from an EMBL/GenBank/DDBJ whole genome shotgun (WGS) entry which is preliminary data.</text>
</comment>